<proteinExistence type="predicted"/>
<dbReference type="EMBL" id="JAOZFC020000003">
    <property type="protein sequence ID" value="MDF9300586.1"/>
    <property type="molecule type" value="Genomic_DNA"/>
</dbReference>
<accession>A0ABT6D644</accession>
<reference evidence="1" key="1">
    <citation type="submission" date="2023-03" db="EMBL/GenBank/DDBJ databases">
        <title>Comparative genomics of Weissella fermenti BK2, and weissella type species.</title>
        <authorList>
            <person name="Lee J.K."/>
            <person name="Baek J.H."/>
            <person name="Kim J.M."/>
            <person name="Choi D.G."/>
            <person name="Jeon C.O."/>
        </authorList>
    </citation>
    <scope>NUCLEOTIDE SEQUENCE</scope>
    <source>
        <strain evidence="1">BK2</strain>
    </source>
</reference>
<comment type="caution">
    <text evidence="1">The sequence shown here is derived from an EMBL/GenBank/DDBJ whole genome shotgun (WGS) entry which is preliminary data.</text>
</comment>
<sequence length="81" mass="9072">MTSYVVLKHLGIEPGSVSERYMSQWTNGLEKLAAYADRPGNVIDEITLASTEITKYLTRQLANSQVELPQPVIHKEKGLSR</sequence>
<name>A0ABT6D644_9LACO</name>
<dbReference type="RefSeq" id="WP_264330293.1">
    <property type="nucleotide sequence ID" value="NZ_JAOZFC020000003.1"/>
</dbReference>
<keyword evidence="2" id="KW-1185">Reference proteome</keyword>
<dbReference type="Proteomes" id="UP001146336">
    <property type="component" value="Unassembled WGS sequence"/>
</dbReference>
<organism evidence="1 2">
    <name type="scientific">Weissella fermenti</name>
    <dbReference type="NCBI Taxonomy" id="2987699"/>
    <lineage>
        <taxon>Bacteria</taxon>
        <taxon>Bacillati</taxon>
        <taxon>Bacillota</taxon>
        <taxon>Bacilli</taxon>
        <taxon>Lactobacillales</taxon>
        <taxon>Lactobacillaceae</taxon>
        <taxon>Weissella</taxon>
    </lineage>
</organism>
<gene>
    <name evidence="1" type="ORF">OIT47_009935</name>
</gene>
<protein>
    <recommendedName>
        <fullName evidence="3">Transposase</fullName>
    </recommendedName>
</protein>
<evidence type="ECO:0000313" key="2">
    <source>
        <dbReference type="Proteomes" id="UP001146336"/>
    </source>
</evidence>
<evidence type="ECO:0008006" key="3">
    <source>
        <dbReference type="Google" id="ProtNLM"/>
    </source>
</evidence>
<evidence type="ECO:0000313" key="1">
    <source>
        <dbReference type="EMBL" id="MDF9300586.1"/>
    </source>
</evidence>